<evidence type="ECO:0000256" key="1">
    <source>
        <dbReference type="SAM" id="MobiDB-lite"/>
    </source>
</evidence>
<dbReference type="InParanoid" id="D8PU82"/>
<accession>D8PU82</accession>
<dbReference type="EMBL" id="GL377303">
    <property type="protein sequence ID" value="EFJ01405.1"/>
    <property type="molecule type" value="Genomic_DNA"/>
</dbReference>
<evidence type="ECO:0000313" key="2">
    <source>
        <dbReference type="EMBL" id="EFJ01405.1"/>
    </source>
</evidence>
<dbReference type="GeneID" id="9586907"/>
<proteinExistence type="predicted"/>
<dbReference type="VEuPathDB" id="FungiDB:SCHCODRAFT_01169057"/>
<dbReference type="HOGENOM" id="CLU_482462_0_0_1"/>
<reference evidence="2 3" key="1">
    <citation type="journal article" date="2010" name="Nat. Biotechnol.">
        <title>Genome sequence of the model mushroom Schizophyllum commune.</title>
        <authorList>
            <person name="Ohm R.A."/>
            <person name="de Jong J.F."/>
            <person name="Lugones L.G."/>
            <person name="Aerts A."/>
            <person name="Kothe E."/>
            <person name="Stajich J.E."/>
            <person name="de Vries R.P."/>
            <person name="Record E."/>
            <person name="Levasseur A."/>
            <person name="Baker S.E."/>
            <person name="Bartholomew K.A."/>
            <person name="Coutinho P.M."/>
            <person name="Erdmann S."/>
            <person name="Fowler T.J."/>
            <person name="Gathman A.C."/>
            <person name="Lombard V."/>
            <person name="Henrissat B."/>
            <person name="Knabe N."/>
            <person name="Kuees U."/>
            <person name="Lilly W.W."/>
            <person name="Lindquist E."/>
            <person name="Lucas S."/>
            <person name="Magnuson J.K."/>
            <person name="Piumi F."/>
            <person name="Raudaskoski M."/>
            <person name="Salamov A."/>
            <person name="Schmutz J."/>
            <person name="Schwarze F.W.M.R."/>
            <person name="vanKuyk P.A."/>
            <person name="Horton J.S."/>
            <person name="Grigoriev I.V."/>
            <person name="Woesten H.A.B."/>
        </authorList>
    </citation>
    <scope>NUCLEOTIDE SEQUENCE [LARGE SCALE GENOMIC DNA]</scope>
    <source>
        <strain evidence="3">H4-8 / FGSC 9210</strain>
    </source>
</reference>
<dbReference type="KEGG" id="scm:SCHCO_01169057"/>
<protein>
    <recommendedName>
        <fullName evidence="4">F-box domain-containing protein</fullName>
    </recommendedName>
</protein>
<dbReference type="OrthoDB" id="2688364at2759"/>
<evidence type="ECO:0000313" key="3">
    <source>
        <dbReference type="Proteomes" id="UP000007431"/>
    </source>
</evidence>
<feature type="compositionally biased region" description="Acidic residues" evidence="1">
    <location>
        <begin position="449"/>
        <end position="463"/>
    </location>
</feature>
<name>D8PU82_SCHCM</name>
<feature type="non-terminal residue" evidence="2">
    <location>
        <position position="565"/>
    </location>
</feature>
<dbReference type="RefSeq" id="XP_003036307.1">
    <property type="nucleotide sequence ID" value="XM_003036261.1"/>
</dbReference>
<sequence>MSLPGLPLDLLIQIQSLLKPLDILSLHSTSTTVRERASCRAVWLDALRRVIDENNVFAPSFDLRAMSMEELRHAALRPQVLMQRLRRASPISSLLGEVSPRSRSQTTLGSPLPPSLRDCRAKGVTLVPGGRFLLVDSPEMFRVFDLGRGYSQSSQLQPSVSLIKRDLTHDPAHCISSLHIIRGDDIVVIFSLSLRHDTVYATPVGPVSLVAYKIRNLSSTPTGEVISRLTFEGPEQLRAISYNAVKNQVAFVGRGSTVFGMWDFELNVVALIRSLNDDKLYDDEAILSRNSLILRSSAAFFIYELPPFSPVSSSLSPLRLDPIFVVSDTHACGDAIFLQHRANGAQFIDLQHLDRHGHFCRYRLHPESPTDPQSLIIPVSDAGDAKFYPNEYDLSKDHCHIRPMRACDGGLVRMGHSSGWVDSSMEAHNRRKAEARAGPIDYSGLVDETLGDGSDEDEDDEEYPDDVDEIQSYIEMADDQAGVHIHVQHRDAQSRSASGRVAAANPTDLDLVVNVLDGQDPVWQSSFDLGNIDLCPVSARLCAVTGGKDGYLRLHVLDYLPPMAQ</sequence>
<dbReference type="Proteomes" id="UP000007431">
    <property type="component" value="Unassembled WGS sequence"/>
</dbReference>
<feature type="region of interest" description="Disordered" evidence="1">
    <location>
        <begin position="436"/>
        <end position="463"/>
    </location>
</feature>
<keyword evidence="3" id="KW-1185">Reference proteome</keyword>
<evidence type="ECO:0008006" key="4">
    <source>
        <dbReference type="Google" id="ProtNLM"/>
    </source>
</evidence>
<gene>
    <name evidence="2" type="ORF">SCHCODRAFT_106235</name>
</gene>
<organism evidence="3">
    <name type="scientific">Schizophyllum commune (strain H4-8 / FGSC 9210)</name>
    <name type="common">Split gill fungus</name>
    <dbReference type="NCBI Taxonomy" id="578458"/>
    <lineage>
        <taxon>Eukaryota</taxon>
        <taxon>Fungi</taxon>
        <taxon>Dikarya</taxon>
        <taxon>Basidiomycota</taxon>
        <taxon>Agaricomycotina</taxon>
        <taxon>Agaricomycetes</taxon>
        <taxon>Agaricomycetidae</taxon>
        <taxon>Agaricales</taxon>
        <taxon>Schizophyllaceae</taxon>
        <taxon>Schizophyllum</taxon>
    </lineage>
</organism>
<dbReference type="AlphaFoldDB" id="D8PU82"/>